<keyword evidence="7" id="KW-1185">Reference proteome</keyword>
<dbReference type="CDD" id="cd18126">
    <property type="entry name" value="GAPDH_I_C"/>
    <property type="match status" value="1"/>
</dbReference>
<name>A0ABY5TXI5_9BACT</name>
<comment type="similarity">
    <text evidence="1 3">Belongs to the glyceraldehyde-3-phosphate dehydrogenase family.</text>
</comment>
<dbReference type="Pfam" id="PF00044">
    <property type="entry name" value="Gp_dh_N"/>
    <property type="match status" value="1"/>
</dbReference>
<evidence type="ECO:0000259" key="5">
    <source>
        <dbReference type="SMART" id="SM00846"/>
    </source>
</evidence>
<dbReference type="EMBL" id="CP103423">
    <property type="protein sequence ID" value="UWD33938.1"/>
    <property type="molecule type" value="Genomic_DNA"/>
</dbReference>
<dbReference type="InterPro" id="IPR020829">
    <property type="entry name" value="GlycerAld_3-P_DH_cat"/>
</dbReference>
<dbReference type="CDD" id="cd05214">
    <property type="entry name" value="GAPDH_I_N"/>
    <property type="match status" value="1"/>
</dbReference>
<dbReference type="InterPro" id="IPR020828">
    <property type="entry name" value="GlycerAld_3-P_DH_NAD(P)-bd"/>
</dbReference>
<dbReference type="InterPro" id="IPR006424">
    <property type="entry name" value="Glyceraldehyde-3-P_DH_1"/>
</dbReference>
<dbReference type="SUPFAM" id="SSF51735">
    <property type="entry name" value="NAD(P)-binding Rossmann-fold domains"/>
    <property type="match status" value="1"/>
</dbReference>
<evidence type="ECO:0000313" key="7">
    <source>
        <dbReference type="Proteomes" id="UP001058364"/>
    </source>
</evidence>
<dbReference type="Gene3D" id="3.30.360.10">
    <property type="entry name" value="Dihydrodipicolinate Reductase, domain 2"/>
    <property type="match status" value="1"/>
</dbReference>
<dbReference type="RefSeq" id="WP_027123536.1">
    <property type="nucleotide sequence ID" value="NZ_CP103423.1"/>
</dbReference>
<keyword evidence="2 4" id="KW-0560">Oxidoreductase</keyword>
<dbReference type="EC" id="1.2.1.-" evidence="4"/>
<dbReference type="PANTHER" id="PTHR43148">
    <property type="entry name" value="GLYCERALDEHYDE-3-PHOSPHATE DEHYDROGENASE 2"/>
    <property type="match status" value="1"/>
</dbReference>
<gene>
    <name evidence="6" type="primary">gap</name>
    <name evidence="6" type="ORF">NX772_02390</name>
</gene>
<protein>
    <recommendedName>
        <fullName evidence="4">Glyceraldehyde-3-phosphate dehydrogenase</fullName>
        <ecNumber evidence="4">1.2.1.-</ecNumber>
    </recommendedName>
</protein>
<sequence>MKKIAINGFGRIGRLVFRTIHKLYKNDFEVVAINDLTDAKTLAHLLKYDSAHGRFAGSIEVKDGSLIVDGKEIKIIAERNPELLPWKELNVDVVVESTGFFTSKEASEKHLKAGAKKVLISAPASGDLKTVVYNVNHQILTKEDTIVSAASCTTNALAPVVHFLDKAYGIERGYMTTIHAYTADQRLQDAPHSDLRRARAAATNIVPSSTGAAKAIGLVVPSLSGKLDGIALRVPTITGSFVDLVVELKESPSVEDINKTMKANSSESFGYTDEPIVSSDIIGSTEGSIFDATLTKVMSVDGKNLYKIYTWYDNELSYVSQYVRVLKHISKL</sequence>
<dbReference type="InterPro" id="IPR036291">
    <property type="entry name" value="NAD(P)-bd_dom_sf"/>
</dbReference>
<dbReference type="PIRSF" id="PIRSF000149">
    <property type="entry name" value="GAP_DH"/>
    <property type="match status" value="1"/>
</dbReference>
<accession>A0ABY5TXI5</accession>
<evidence type="ECO:0000256" key="4">
    <source>
        <dbReference type="RuleBase" id="RU361160"/>
    </source>
</evidence>
<dbReference type="PRINTS" id="PR00078">
    <property type="entry name" value="G3PDHDRGNASE"/>
</dbReference>
<evidence type="ECO:0000313" key="6">
    <source>
        <dbReference type="EMBL" id="UWD33938.1"/>
    </source>
</evidence>
<dbReference type="SUPFAM" id="SSF55347">
    <property type="entry name" value="Glyceraldehyde-3-phosphate dehydrogenase-like, C-terminal domain"/>
    <property type="match status" value="1"/>
</dbReference>
<organism evidence="6 7">
    <name type="scientific">Mesomycoplasma molare</name>
    <dbReference type="NCBI Taxonomy" id="171288"/>
    <lineage>
        <taxon>Bacteria</taxon>
        <taxon>Bacillati</taxon>
        <taxon>Mycoplasmatota</taxon>
        <taxon>Mycoplasmoidales</taxon>
        <taxon>Metamycoplasmataceae</taxon>
        <taxon>Mesomycoplasma</taxon>
    </lineage>
</organism>
<dbReference type="PROSITE" id="PS00071">
    <property type="entry name" value="GAPDH"/>
    <property type="match status" value="1"/>
</dbReference>
<dbReference type="Pfam" id="PF02800">
    <property type="entry name" value="Gp_dh_C"/>
    <property type="match status" value="1"/>
</dbReference>
<dbReference type="Proteomes" id="UP001058364">
    <property type="component" value="Chromosome"/>
</dbReference>
<dbReference type="InterPro" id="IPR020830">
    <property type="entry name" value="GlycerAld_3-P_DH_AS"/>
</dbReference>
<dbReference type="InterPro" id="IPR020831">
    <property type="entry name" value="GlycerAld/Erythrose_P_DH"/>
</dbReference>
<proteinExistence type="inferred from homology"/>
<reference evidence="6" key="1">
    <citation type="submission" date="2022-08" db="EMBL/GenBank/DDBJ databases">
        <title>Complete genome sequence of Mycoplasma molare type strain H 542.</title>
        <authorList>
            <person name="Spergser J."/>
        </authorList>
    </citation>
    <scope>NUCLEOTIDE SEQUENCE</scope>
    <source>
        <strain evidence="6">H 542</strain>
    </source>
</reference>
<evidence type="ECO:0000256" key="3">
    <source>
        <dbReference type="RuleBase" id="RU000397"/>
    </source>
</evidence>
<evidence type="ECO:0000256" key="1">
    <source>
        <dbReference type="ARBA" id="ARBA00007406"/>
    </source>
</evidence>
<feature type="domain" description="Glyceraldehyde 3-phosphate dehydrogenase NAD(P) binding" evidence="5">
    <location>
        <begin position="2"/>
        <end position="152"/>
    </location>
</feature>
<dbReference type="Gene3D" id="3.40.50.720">
    <property type="entry name" value="NAD(P)-binding Rossmann-like Domain"/>
    <property type="match status" value="1"/>
</dbReference>
<dbReference type="NCBIfam" id="TIGR01534">
    <property type="entry name" value="GAPDH-I"/>
    <property type="match status" value="1"/>
</dbReference>
<dbReference type="SMART" id="SM00846">
    <property type="entry name" value="Gp_dh_N"/>
    <property type="match status" value="1"/>
</dbReference>
<evidence type="ECO:0000256" key="2">
    <source>
        <dbReference type="ARBA" id="ARBA00023002"/>
    </source>
</evidence>